<dbReference type="PANTHER" id="PTHR43229">
    <property type="entry name" value="NODULATION PROTEIN J"/>
    <property type="match status" value="1"/>
</dbReference>
<feature type="transmembrane region" description="Helical" evidence="1">
    <location>
        <begin position="96"/>
        <end position="120"/>
    </location>
</feature>
<dbReference type="GO" id="GO:0043190">
    <property type="term" value="C:ATP-binding cassette (ABC) transporter complex"/>
    <property type="evidence" value="ECO:0007669"/>
    <property type="project" value="InterPro"/>
</dbReference>
<name>U5VSJ5_9ACTN</name>
<dbReference type="AlphaFoldDB" id="U5VSJ5"/>
<evidence type="ECO:0000313" key="3">
    <source>
        <dbReference type="Proteomes" id="UP000017746"/>
    </source>
</evidence>
<dbReference type="eggNOG" id="COG0842">
    <property type="taxonomic scope" value="Bacteria"/>
</dbReference>
<sequence length="246" mass="25713">MASLALTHARFQLLETVRIPMALIGSAFFPAFSMIFFVVPFVGSDPVYATYATASMITFVVMTSNLFQYGIGVAEDRAQPWDPYARTLAVGAGPRFLGRIMAGLILMTASLLPVVVIAAVATEATITLGGFLAAVGAVIVISVPFTLMGLAIGYSLPAKAAIVVAQVLFFPLAFGGGLMTAPGSAPGFVETIAPYLPTGGAARLMWAAVGDFPFDLASTAALVAWTVAFAGVAAWAYRRDEGRRFS</sequence>
<dbReference type="Proteomes" id="UP000017746">
    <property type="component" value="Chromosome"/>
</dbReference>
<dbReference type="InterPro" id="IPR051784">
    <property type="entry name" value="Nod_factor_ABC_transporter"/>
</dbReference>
<dbReference type="GO" id="GO:0140359">
    <property type="term" value="F:ABC-type transporter activity"/>
    <property type="evidence" value="ECO:0007669"/>
    <property type="project" value="InterPro"/>
</dbReference>
<evidence type="ECO:0000256" key="1">
    <source>
        <dbReference type="SAM" id="Phobius"/>
    </source>
</evidence>
<feature type="transmembrane region" description="Helical" evidence="1">
    <location>
        <begin position="48"/>
        <end position="67"/>
    </location>
</feature>
<keyword evidence="1" id="KW-1133">Transmembrane helix</keyword>
<dbReference type="KEGG" id="afs:AFR_01535"/>
<feature type="transmembrane region" description="Helical" evidence="1">
    <location>
        <begin position="126"/>
        <end position="148"/>
    </location>
</feature>
<dbReference type="HOGENOM" id="CLU_039483_5_2_11"/>
<dbReference type="PANTHER" id="PTHR43229:SF2">
    <property type="entry name" value="NODULATION PROTEIN J"/>
    <property type="match status" value="1"/>
</dbReference>
<proteinExistence type="predicted"/>
<dbReference type="InterPro" id="IPR000412">
    <property type="entry name" value="ABC_2_transport"/>
</dbReference>
<accession>U5VSJ5</accession>
<gene>
    <name evidence="2" type="ORF">AFR_01535</name>
</gene>
<dbReference type="EMBL" id="CP006272">
    <property type="protein sequence ID" value="AGZ38596.1"/>
    <property type="molecule type" value="Genomic_DNA"/>
</dbReference>
<dbReference type="STRING" id="1246995.AFR_01535"/>
<dbReference type="OrthoDB" id="3745966at2"/>
<reference evidence="2 3" key="1">
    <citation type="journal article" date="2014" name="J. Biotechnol.">
        <title>Complete genome sequence of the actinobacterium Actinoplanes friuliensis HAG 010964, producer of the lipopeptide antibiotic friulimycin.</title>
        <authorList>
            <person name="Ruckert C."/>
            <person name="Szczepanowski R."/>
            <person name="Albersmeier A."/>
            <person name="Goesmann A."/>
            <person name="Fischer N."/>
            <person name="Steinkamper A."/>
            <person name="Puhler A."/>
            <person name="Biener R."/>
            <person name="Schwartz D."/>
            <person name="Kalinowski J."/>
        </authorList>
    </citation>
    <scope>NUCLEOTIDE SEQUENCE [LARGE SCALE GENOMIC DNA]</scope>
    <source>
        <strain evidence="2 3">DSM 7358</strain>
    </source>
</reference>
<evidence type="ECO:0000313" key="2">
    <source>
        <dbReference type="EMBL" id="AGZ38596.1"/>
    </source>
</evidence>
<organism evidence="2 3">
    <name type="scientific">Actinoplanes friuliensis DSM 7358</name>
    <dbReference type="NCBI Taxonomy" id="1246995"/>
    <lineage>
        <taxon>Bacteria</taxon>
        <taxon>Bacillati</taxon>
        <taxon>Actinomycetota</taxon>
        <taxon>Actinomycetes</taxon>
        <taxon>Micromonosporales</taxon>
        <taxon>Micromonosporaceae</taxon>
        <taxon>Actinoplanes</taxon>
    </lineage>
</organism>
<feature type="transmembrane region" description="Helical" evidence="1">
    <location>
        <begin position="216"/>
        <end position="237"/>
    </location>
</feature>
<keyword evidence="3" id="KW-1185">Reference proteome</keyword>
<dbReference type="PATRIC" id="fig|1246995.3.peg.308"/>
<keyword evidence="1" id="KW-0472">Membrane</keyword>
<feature type="transmembrane region" description="Helical" evidence="1">
    <location>
        <begin position="160"/>
        <end position="181"/>
    </location>
</feature>
<keyword evidence="1" id="KW-0812">Transmembrane</keyword>
<dbReference type="PIRSF" id="PIRSF006648">
    <property type="entry name" value="DrrB"/>
    <property type="match status" value="1"/>
</dbReference>
<protein>
    <submittedName>
        <fullName evidence="2">ABC transporter</fullName>
    </submittedName>
</protein>
<feature type="transmembrane region" description="Helical" evidence="1">
    <location>
        <begin position="21"/>
        <end position="42"/>
    </location>
</feature>
<dbReference type="RefSeq" id="WP_023357539.1">
    <property type="nucleotide sequence ID" value="NC_022657.1"/>
</dbReference>